<keyword evidence="1" id="KW-0472">Membrane</keyword>
<feature type="transmembrane region" description="Helical" evidence="1">
    <location>
        <begin position="29"/>
        <end position="52"/>
    </location>
</feature>
<dbReference type="OrthoDB" id="2328445at2"/>
<keyword evidence="1" id="KW-0812">Transmembrane</keyword>
<keyword evidence="1" id="KW-1133">Transmembrane helix</keyword>
<dbReference type="Proteomes" id="UP000198374">
    <property type="component" value="Unassembled WGS sequence"/>
</dbReference>
<keyword evidence="3" id="KW-1185">Reference proteome</keyword>
<evidence type="ECO:0000256" key="1">
    <source>
        <dbReference type="SAM" id="Phobius"/>
    </source>
</evidence>
<name>A0A1Z5IA65_9LACO</name>
<proteinExistence type="predicted"/>
<comment type="caution">
    <text evidence="2">The sequence shown here is derived from an EMBL/GenBank/DDBJ whole genome shotgun (WGS) entry which is preliminary data.</text>
</comment>
<evidence type="ECO:0000313" key="2">
    <source>
        <dbReference type="EMBL" id="GAW98662.1"/>
    </source>
</evidence>
<dbReference type="RefSeq" id="WP_089108479.1">
    <property type="nucleotide sequence ID" value="NZ_BCMF01000003.1"/>
</dbReference>
<evidence type="ECO:0008006" key="4">
    <source>
        <dbReference type="Google" id="ProtNLM"/>
    </source>
</evidence>
<reference evidence="2 3" key="1">
    <citation type="submission" date="2015-11" db="EMBL/GenBank/DDBJ databases">
        <title>Draft genome sequences of new species of the genus Lactobacillus isolated from orchardgrass silage.</title>
        <authorList>
            <person name="Tohno M."/>
            <person name="Tanizawa Y."/>
            <person name="Arita M."/>
        </authorList>
    </citation>
    <scope>NUCLEOTIDE SEQUENCE [LARGE SCALE GENOMIC DNA]</scope>
    <source>
        <strain evidence="2 3">IWT30</strain>
    </source>
</reference>
<sequence length="200" mass="22306">MGIILVFIFGIMTIMGGLSWWYAAHYNGLVGTTAILTIISVAGLLFSFGYVYKNGWVKPRQDQTVAQKANVKSNQYFAQKSSEAASIALQHKAEQNVLQQLQKSYSEKVGDVSFDQETKTYTITPTNAKYVKAVKTMWQYPKTNAKSIKTMSDNYLKMSQSIDKSLKSSYTLQVKQSKSGPVILSIKDGKASIMNESQQK</sequence>
<dbReference type="EMBL" id="BCMF01000003">
    <property type="protein sequence ID" value="GAW98662.1"/>
    <property type="molecule type" value="Genomic_DNA"/>
</dbReference>
<dbReference type="AlphaFoldDB" id="A0A1Z5IA65"/>
<gene>
    <name evidence="2" type="ORF">IWT30_00621</name>
</gene>
<accession>A0A1Z5IA65</accession>
<feature type="transmembrane region" description="Helical" evidence="1">
    <location>
        <begin position="5"/>
        <end position="23"/>
    </location>
</feature>
<organism evidence="2 3">
    <name type="scientific">Secundilactobacillus mixtipabuli</name>
    <dbReference type="NCBI Taxonomy" id="1435342"/>
    <lineage>
        <taxon>Bacteria</taxon>
        <taxon>Bacillati</taxon>
        <taxon>Bacillota</taxon>
        <taxon>Bacilli</taxon>
        <taxon>Lactobacillales</taxon>
        <taxon>Lactobacillaceae</taxon>
        <taxon>Secundilactobacillus</taxon>
    </lineage>
</organism>
<evidence type="ECO:0000313" key="3">
    <source>
        <dbReference type="Proteomes" id="UP000198374"/>
    </source>
</evidence>
<protein>
    <recommendedName>
        <fullName evidence="4">DUF308 domain-containing protein</fullName>
    </recommendedName>
</protein>